<evidence type="ECO:0000256" key="3">
    <source>
        <dbReference type="SAM" id="MobiDB-lite"/>
    </source>
</evidence>
<dbReference type="InterPro" id="IPR031359">
    <property type="entry name" value="NACHT_N"/>
</dbReference>
<evidence type="ECO:0000259" key="4">
    <source>
        <dbReference type="Pfam" id="PF17100"/>
    </source>
</evidence>
<gene>
    <name evidence="6" type="ORF">BN869_000006467_1</name>
</gene>
<protein>
    <submittedName>
        <fullName evidence="6">Uncharacterized protein</fullName>
    </submittedName>
</protein>
<accession>A0A0B7JZM9</accession>
<organism evidence="6">
    <name type="scientific">Bionectria ochroleuca</name>
    <name type="common">Gliocladium roseum</name>
    <dbReference type="NCBI Taxonomy" id="29856"/>
    <lineage>
        <taxon>Eukaryota</taxon>
        <taxon>Fungi</taxon>
        <taxon>Dikarya</taxon>
        <taxon>Ascomycota</taxon>
        <taxon>Pezizomycotina</taxon>
        <taxon>Sordariomycetes</taxon>
        <taxon>Hypocreomycetidae</taxon>
        <taxon>Hypocreales</taxon>
        <taxon>Bionectriaceae</taxon>
        <taxon>Clonostachys</taxon>
    </lineage>
</organism>
<feature type="compositionally biased region" description="Basic and acidic residues" evidence="3">
    <location>
        <begin position="262"/>
        <end position="281"/>
    </location>
</feature>
<feature type="repeat" description="WD" evidence="2">
    <location>
        <begin position="1077"/>
        <end position="1112"/>
    </location>
</feature>
<dbReference type="InterPro" id="IPR015943">
    <property type="entry name" value="WD40/YVTN_repeat-like_dom_sf"/>
</dbReference>
<evidence type="ECO:0000256" key="1">
    <source>
        <dbReference type="ARBA" id="ARBA00022737"/>
    </source>
</evidence>
<dbReference type="SUPFAM" id="SSF52540">
    <property type="entry name" value="P-loop containing nucleoside triphosphate hydrolases"/>
    <property type="match status" value="1"/>
</dbReference>
<dbReference type="Gene3D" id="3.40.50.300">
    <property type="entry name" value="P-loop containing nucleotide triphosphate hydrolases"/>
    <property type="match status" value="1"/>
</dbReference>
<feature type="compositionally biased region" description="Basic and acidic residues" evidence="3">
    <location>
        <begin position="77"/>
        <end position="95"/>
    </location>
</feature>
<dbReference type="SMART" id="SM00320">
    <property type="entry name" value="WD40"/>
    <property type="match status" value="4"/>
</dbReference>
<dbReference type="InterPro" id="IPR036322">
    <property type="entry name" value="WD40_repeat_dom_sf"/>
</dbReference>
<evidence type="ECO:0000313" key="6">
    <source>
        <dbReference type="EMBL" id="CEO50409.1"/>
    </source>
</evidence>
<dbReference type="Pfam" id="PF24883">
    <property type="entry name" value="NPHP3_N"/>
    <property type="match status" value="1"/>
</dbReference>
<feature type="compositionally biased region" description="Polar residues" evidence="3">
    <location>
        <begin position="247"/>
        <end position="259"/>
    </location>
</feature>
<proteinExistence type="predicted"/>
<dbReference type="EMBL" id="CDPU01000018">
    <property type="protein sequence ID" value="CEO50409.1"/>
    <property type="molecule type" value="Genomic_DNA"/>
</dbReference>
<name>A0A0B7JZM9_BIOOC</name>
<dbReference type="InterPro" id="IPR056884">
    <property type="entry name" value="NPHP3-like_N"/>
</dbReference>
<keyword evidence="1" id="KW-0677">Repeat</keyword>
<dbReference type="PANTHER" id="PTHR10039">
    <property type="entry name" value="AMELOGENIN"/>
    <property type="match status" value="1"/>
</dbReference>
<dbReference type="InterPro" id="IPR001680">
    <property type="entry name" value="WD40_rpt"/>
</dbReference>
<dbReference type="Pfam" id="PF17100">
    <property type="entry name" value="NACHT_N"/>
    <property type="match status" value="1"/>
</dbReference>
<dbReference type="Pfam" id="PF00400">
    <property type="entry name" value="WD40"/>
    <property type="match status" value="1"/>
</dbReference>
<dbReference type="InterPro" id="IPR027417">
    <property type="entry name" value="P-loop_NTPase"/>
</dbReference>
<evidence type="ECO:0000259" key="5">
    <source>
        <dbReference type="Pfam" id="PF24883"/>
    </source>
</evidence>
<dbReference type="PROSITE" id="PS50294">
    <property type="entry name" value="WD_REPEATS_REGION"/>
    <property type="match status" value="1"/>
</dbReference>
<feature type="domain" description="Nephrocystin 3-like N-terminal" evidence="5">
    <location>
        <begin position="506"/>
        <end position="646"/>
    </location>
</feature>
<feature type="domain" description="NWD NACHT-NTPase N-terminal" evidence="4">
    <location>
        <begin position="310"/>
        <end position="417"/>
    </location>
</feature>
<dbReference type="SUPFAM" id="SSF50978">
    <property type="entry name" value="WD40 repeat-like"/>
    <property type="match status" value="1"/>
</dbReference>
<feature type="region of interest" description="Disordered" evidence="3">
    <location>
        <begin position="37"/>
        <end position="95"/>
    </location>
</feature>
<dbReference type="PANTHER" id="PTHR10039:SF17">
    <property type="entry name" value="FUNGAL STAND N-TERMINAL GOODBYE DOMAIN-CONTAINING PROTEIN-RELATED"/>
    <property type="match status" value="1"/>
</dbReference>
<keyword evidence="2" id="KW-0853">WD repeat</keyword>
<evidence type="ECO:0000256" key="2">
    <source>
        <dbReference type="PROSITE-ProRule" id="PRU00221"/>
    </source>
</evidence>
<reference evidence="6" key="1">
    <citation type="submission" date="2015-01" db="EMBL/GenBank/DDBJ databases">
        <authorList>
            <person name="Durling Mikael"/>
        </authorList>
    </citation>
    <scope>NUCLEOTIDE SEQUENCE</scope>
</reference>
<dbReference type="Gene3D" id="2.130.10.10">
    <property type="entry name" value="YVTN repeat-like/Quinoprotein amine dehydrogenase"/>
    <property type="match status" value="2"/>
</dbReference>
<feature type="region of interest" description="Disordered" evidence="3">
    <location>
        <begin position="230"/>
        <end position="312"/>
    </location>
</feature>
<sequence length="1284" mass="143629">MGIWIPPEWKANSALTRLQQYDIALSCRDSEALSMNMETDESVRLQEGSNVYLEADPEQPSSSTRPGEATSEPWSGSDKDPSTEAEPPKADKDVSVDLVSGIHASIDDQSVKTNLPNAEELLTADLTDSHGNDSDRRDGSTRMEALLSSLTPEHGSASLWEVAYSSLHEEDPKLVDDFESTVSKWLAAKGYKDPSSLRDPSSSPTSTYKRFLKGPLYIVFTDFLDGSCAPQRMMSESPPTIKRSVDEASSSPVEGSSLQDGRLLRDSYNEEKSSESSEHVGKPSGLDQPSPSHTRDRQVSTPPGIEELGSESDDAQTLKQIFRSAVQSCPHACLAWTVSYILLESLAARRSRTSKAHSYRLAITEIIARIQSLSQLFKLLWWTDEAKKRKLAEGHRVKALTDLYKSILSFLLRAAIHCIPEGPHHHPEFEESSLGPFPDERHLFSNFDGSSLAHRLEQALDLEMGQEFDISRDNDVDRAIAKLHIDRMPPTRPDSSQSPMLRSVWDWASESSEFKAFFDWTDDLRCRVLWVEGIPGTGKSMLLRTAVDFLATADSTHTETKRQVISFFCDDTKWRQGTVLGAVKTLIYDLLVNQPELLKHLDPVLHEAVDLRAEDSVPLLCKVLLRMVQDKEFRSTYVVLDGLEQFTLNGDQRVQGRNTAGNQATHHDGPAVQVLKSLIAATIKLTDRIKWLVSSEPRYCNIALDLGSNDRLEQRLSLSTGMSELVQRYATQRIISLIDEPYVNGPITARASQLLKNVPTNFLWINLALDMLRTRHTPWSLPDILHDFVKESRTVDQLFQMNFGLVGLQRETDQSYCQKLLYTAATAYRPLPISELVAIIKLPEVVQISILISMLLPAFLEISEDRVYFKHLSSRIFVQNLMKEDRNIASKHHRILAEYCLKTILGSVGYTRSEMSSEVCTVEPRTGSEYSWSIWPRHLSELYGNSTLATGVIDLAKDLLTDHFIRWLHDLATKELLHEAVSEMSCLANVARNASSTDAHAALFTDAHALMSVYYEEWLSQVKSMTRNPTEAAEERVKRELLFSDEYPVLGGTLRPLLFPHLKSLFQTRSAVAPLRQLTHSDWVRGCCFSPDGKLVVSVSDEAYIRLWDTRSWKLQDIMGKYDEYALGAVMSPASSTPESDPGNFWLAAFDRKHIRVWDVGTGALVKTLSSADVNNKGDSSMLSDCDIESIALAPQGDLLAAVVGGELVLWSLPEASDGRVLDKGVNSPLRRIVFAPIKRLLAASFSNKIRVWDLEDGADRLVCSLPEEAKVDTTENEPVVKRP</sequence>
<dbReference type="PROSITE" id="PS50082">
    <property type="entry name" value="WD_REPEATS_2"/>
    <property type="match status" value="1"/>
</dbReference>